<dbReference type="OrthoDB" id="1166189at2759"/>
<reference evidence="2 3" key="1">
    <citation type="journal article" date="2018" name="Nat. Genet.">
        <title>The Rosa genome provides new insights in the design of modern roses.</title>
        <authorList>
            <person name="Bendahmane M."/>
        </authorList>
    </citation>
    <scope>NUCLEOTIDE SEQUENCE [LARGE SCALE GENOMIC DNA]</scope>
    <source>
        <strain evidence="3">cv. Old Blush</strain>
    </source>
</reference>
<dbReference type="Pfam" id="PF03140">
    <property type="entry name" value="DUF247"/>
    <property type="match status" value="1"/>
</dbReference>
<evidence type="ECO:0000256" key="1">
    <source>
        <dbReference type="SAM" id="Phobius"/>
    </source>
</evidence>
<dbReference type="Proteomes" id="UP000238479">
    <property type="component" value="Chromosome 4"/>
</dbReference>
<keyword evidence="1" id="KW-0472">Membrane</keyword>
<accession>A0A2P6QQ65</accession>
<dbReference type="InterPro" id="IPR004158">
    <property type="entry name" value="DUF247_pln"/>
</dbReference>
<sequence length="487" mass="56710">MADHTINMVVYDCKKCKKTKKCIFKVPKVLRRQNSEAYTPDVVAIGPFHYPQKGSKECNICDECKKHKGRKEREECKEGKEVKEEELELMERVKKTYLDEILRGMNVNLEELMAKVIEHSDQKNEDTFVKSGRDFYAEPLDHISSKDFMEMMIRDGCFLIQLFRKCKYEDLKQDDDPVFNMDCMFHFLCHDLLLLENQLPWFVLESLYNLILGNCQGDHSSLSILILDAFTNLPSLKHSCKSYKDHLLKDQLHRHNCHGDADVLHILDLIRSSIVVPMEIKDERENKVRKQDFFDPEVHQMHTATALSKAGIRFRKVERESIMDIEFEEGRVLTNGVFNGVLTIPQLNVGMLSESLFRNLIAIEQCYPGYSNEITSYAILMDNLISSKEDMELLCKAKVIGNWLSDEDGCKFFNNLYKGIPHNKFYYVDLCEKLNSGYRIRGYTWVASFKTEKFSNPWTVAAFFIGILLLALNLWTSTNNIRSFMQK</sequence>
<gene>
    <name evidence="2" type="ORF">RchiOBHm_Chr4g0390231</name>
</gene>
<protein>
    <submittedName>
        <fullName evidence="2">Uncharacterized protein</fullName>
    </submittedName>
</protein>
<dbReference type="STRING" id="74649.A0A2P6QQ65"/>
<proteinExistence type="predicted"/>
<dbReference type="EMBL" id="PDCK01000042">
    <property type="protein sequence ID" value="PRQ36329.1"/>
    <property type="molecule type" value="Genomic_DNA"/>
</dbReference>
<feature type="transmembrane region" description="Helical" evidence="1">
    <location>
        <begin position="458"/>
        <end position="476"/>
    </location>
</feature>
<keyword evidence="1" id="KW-1133">Transmembrane helix</keyword>
<keyword evidence="3" id="KW-1185">Reference proteome</keyword>
<evidence type="ECO:0000313" key="3">
    <source>
        <dbReference type="Proteomes" id="UP000238479"/>
    </source>
</evidence>
<organism evidence="2 3">
    <name type="scientific">Rosa chinensis</name>
    <name type="common">China rose</name>
    <dbReference type="NCBI Taxonomy" id="74649"/>
    <lineage>
        <taxon>Eukaryota</taxon>
        <taxon>Viridiplantae</taxon>
        <taxon>Streptophyta</taxon>
        <taxon>Embryophyta</taxon>
        <taxon>Tracheophyta</taxon>
        <taxon>Spermatophyta</taxon>
        <taxon>Magnoliopsida</taxon>
        <taxon>eudicotyledons</taxon>
        <taxon>Gunneridae</taxon>
        <taxon>Pentapetalae</taxon>
        <taxon>rosids</taxon>
        <taxon>fabids</taxon>
        <taxon>Rosales</taxon>
        <taxon>Rosaceae</taxon>
        <taxon>Rosoideae</taxon>
        <taxon>Rosoideae incertae sedis</taxon>
        <taxon>Rosa</taxon>
    </lineage>
</organism>
<dbReference type="OMA" id="NICDECK"/>
<dbReference type="PANTHER" id="PTHR31170:SF17">
    <property type="match status" value="1"/>
</dbReference>
<comment type="caution">
    <text evidence="2">The sequence shown here is derived from an EMBL/GenBank/DDBJ whole genome shotgun (WGS) entry which is preliminary data.</text>
</comment>
<dbReference type="Gramene" id="PRQ36329">
    <property type="protein sequence ID" value="PRQ36329"/>
    <property type="gene ID" value="RchiOBHm_Chr4g0390231"/>
</dbReference>
<dbReference type="AlphaFoldDB" id="A0A2P6QQ65"/>
<dbReference type="PANTHER" id="PTHR31170">
    <property type="entry name" value="BNAC04G53230D PROTEIN"/>
    <property type="match status" value="1"/>
</dbReference>
<keyword evidence="1" id="KW-0812">Transmembrane</keyword>
<name>A0A2P6QQ65_ROSCH</name>
<evidence type="ECO:0000313" key="2">
    <source>
        <dbReference type="EMBL" id="PRQ36329.1"/>
    </source>
</evidence>